<dbReference type="PANTHER" id="PTHR30420:SF1">
    <property type="entry name" value="ARGININE N-SUCCINYLTRANSFERASE"/>
    <property type="match status" value="1"/>
</dbReference>
<evidence type="ECO:0000313" key="5">
    <source>
        <dbReference type="Proteomes" id="UP000247555"/>
    </source>
</evidence>
<evidence type="ECO:0000313" key="4">
    <source>
        <dbReference type="EMBL" id="PXX77001.1"/>
    </source>
</evidence>
<dbReference type="Pfam" id="PF04958">
    <property type="entry name" value="AstA"/>
    <property type="match status" value="1"/>
</dbReference>
<accession>A0A318KGQ8</accession>
<reference evidence="4 5" key="1">
    <citation type="submission" date="2018-05" db="EMBL/GenBank/DDBJ databases">
        <title>Genomic Encyclopedia of Type Strains, Phase IV (KMG-IV): sequencing the most valuable type-strain genomes for metagenomic binning, comparative biology and taxonomic classification.</title>
        <authorList>
            <person name="Goeker M."/>
        </authorList>
    </citation>
    <scope>NUCLEOTIDE SEQUENCE [LARGE SCALE GENOMIC DNA]</scope>
    <source>
        <strain evidence="4 5">DSM 29661</strain>
    </source>
</reference>
<keyword evidence="1" id="KW-0056">Arginine metabolism</keyword>
<keyword evidence="5" id="KW-1185">Reference proteome</keyword>
<keyword evidence="2 4" id="KW-0808">Transferase</keyword>
<dbReference type="Gene3D" id="2.40.40.20">
    <property type="match status" value="1"/>
</dbReference>
<dbReference type="SUPFAM" id="SSF55729">
    <property type="entry name" value="Acyl-CoA N-acyltransferases (Nat)"/>
    <property type="match status" value="1"/>
</dbReference>
<name>A0A318KGQ8_9NEIS</name>
<protein>
    <submittedName>
        <fullName evidence="4">Arginine succinyltransferase</fullName>
    </submittedName>
</protein>
<organism evidence="4 5">
    <name type="scientific">Rivihabitans pingtungensis</name>
    <dbReference type="NCBI Taxonomy" id="1054498"/>
    <lineage>
        <taxon>Bacteria</taxon>
        <taxon>Pseudomonadati</taxon>
        <taxon>Pseudomonadota</taxon>
        <taxon>Betaproteobacteria</taxon>
        <taxon>Neisseriales</taxon>
        <taxon>Aquaspirillaceae</taxon>
        <taxon>Rivihabitans</taxon>
    </lineage>
</organism>
<keyword evidence="3" id="KW-0012">Acyltransferase</keyword>
<dbReference type="InterPro" id="IPR007041">
    <property type="entry name" value="Arg_succinylTrfase_AstA/AruG"/>
</dbReference>
<dbReference type="PANTHER" id="PTHR30420">
    <property type="entry name" value="N-SUCCINYLARGININE DIHYDROLASE"/>
    <property type="match status" value="1"/>
</dbReference>
<dbReference type="InterPro" id="IPR016181">
    <property type="entry name" value="Acyl_CoA_acyltransferase"/>
</dbReference>
<dbReference type="GO" id="GO:0008791">
    <property type="term" value="F:arginine N-succinyltransferase activity"/>
    <property type="evidence" value="ECO:0007669"/>
    <property type="project" value="InterPro"/>
</dbReference>
<comment type="caution">
    <text evidence="4">The sequence shown here is derived from an EMBL/GenBank/DDBJ whole genome shotgun (WGS) entry which is preliminary data.</text>
</comment>
<evidence type="ECO:0000256" key="1">
    <source>
        <dbReference type="ARBA" id="ARBA00022503"/>
    </source>
</evidence>
<dbReference type="GO" id="GO:0006527">
    <property type="term" value="P:L-arginine catabolic process"/>
    <property type="evidence" value="ECO:0007669"/>
    <property type="project" value="InterPro"/>
</dbReference>
<dbReference type="AlphaFoldDB" id="A0A318KGQ8"/>
<dbReference type="Proteomes" id="UP000247555">
    <property type="component" value="Unassembled WGS sequence"/>
</dbReference>
<dbReference type="RefSeq" id="WP_110391490.1">
    <property type="nucleotide sequence ID" value="NZ_CALCOA010000035.1"/>
</dbReference>
<dbReference type="OrthoDB" id="21121at2"/>
<gene>
    <name evidence="4" type="ORF">DFR34_1192</name>
</gene>
<evidence type="ECO:0000256" key="3">
    <source>
        <dbReference type="ARBA" id="ARBA00023315"/>
    </source>
</evidence>
<dbReference type="NCBIfam" id="TIGR03243">
    <property type="entry name" value="arg_catab_AOST"/>
    <property type="match status" value="1"/>
</dbReference>
<dbReference type="EMBL" id="QJKI01000019">
    <property type="protein sequence ID" value="PXX77001.1"/>
    <property type="molecule type" value="Genomic_DNA"/>
</dbReference>
<proteinExistence type="predicted"/>
<evidence type="ECO:0000256" key="2">
    <source>
        <dbReference type="ARBA" id="ARBA00022679"/>
    </source>
</evidence>
<sequence>MYIFRPVTVADLPAVEALAAQSPVGVTSLPANREALLHKIQASQDALAAEVRLYGEERYFFTVEDRASGRLLGLSGLVASAGYNEPFYSFRNELLIHASPELGIHNKIHALSLCHDLTGHSLLTSFFILPELGAGPAAELLSRSRLLFMAGHPARFADTVVSEMLGVTREDGSSPFWDAVGRVFFGLDYHEAELICGVKGRKFIAELMRQHPIYVPLLSAEAQAVIGEVGEGSRIAFDILEREGFETENYLDIFDGGPTLLGRLPGLRSYAGSRVCRVRLGPVQGGGPYLLANGGLSDFCATLARLHPPAHGEVTVPPDVAAALGVAEGEMVRLAAL</sequence>